<evidence type="ECO:0000259" key="10">
    <source>
        <dbReference type="PROSITE" id="PS51746"/>
    </source>
</evidence>
<feature type="domain" description="PPM-type phosphatase" evidence="10">
    <location>
        <begin position="106"/>
        <end position="381"/>
    </location>
</feature>
<keyword evidence="4" id="KW-0479">Metal-binding</keyword>
<proteinExistence type="inferred from homology"/>
<dbReference type="Gene3D" id="3.60.40.10">
    <property type="entry name" value="PPM-type phosphatase domain"/>
    <property type="match status" value="1"/>
</dbReference>
<dbReference type="InterPro" id="IPR001932">
    <property type="entry name" value="PPM-type_phosphatase-like_dom"/>
</dbReference>
<dbReference type="InterPro" id="IPR000222">
    <property type="entry name" value="PP2C_BS"/>
</dbReference>
<evidence type="ECO:0000256" key="1">
    <source>
        <dbReference type="ARBA" id="ARBA00001936"/>
    </source>
</evidence>
<dbReference type="AlphaFoldDB" id="A0A022QFC1"/>
<dbReference type="OrthoDB" id="10264738at2759"/>
<dbReference type="EMBL" id="KI632098">
    <property type="protein sequence ID" value="EYU25210.1"/>
    <property type="molecule type" value="Genomic_DNA"/>
</dbReference>
<dbReference type="PANTHER" id="PTHR47992">
    <property type="entry name" value="PROTEIN PHOSPHATASE"/>
    <property type="match status" value="1"/>
</dbReference>
<dbReference type="FunFam" id="3.60.40.10:FF:000041">
    <property type="entry name" value="Protein phosphatase 2C 51"/>
    <property type="match status" value="1"/>
</dbReference>
<keyword evidence="6" id="KW-0460">Magnesium</keyword>
<reference evidence="11 12" key="1">
    <citation type="journal article" date="2013" name="Proc. Natl. Acad. Sci. U.S.A.">
        <title>Fine-scale variation in meiotic recombination in Mimulus inferred from population shotgun sequencing.</title>
        <authorList>
            <person name="Hellsten U."/>
            <person name="Wright K.M."/>
            <person name="Jenkins J."/>
            <person name="Shu S."/>
            <person name="Yuan Y."/>
            <person name="Wessler S.R."/>
            <person name="Schmutz J."/>
            <person name="Willis J.H."/>
            <person name="Rokhsar D.S."/>
        </authorList>
    </citation>
    <scope>NUCLEOTIDE SEQUENCE [LARGE SCALE GENOMIC DNA]</scope>
    <source>
        <strain evidence="12">cv. DUN x IM62</strain>
    </source>
</reference>
<dbReference type="InterPro" id="IPR036457">
    <property type="entry name" value="PPM-type-like_dom_sf"/>
</dbReference>
<dbReference type="PROSITE" id="PS51746">
    <property type="entry name" value="PPM_2"/>
    <property type="match status" value="1"/>
</dbReference>
<dbReference type="GO" id="GO:0046872">
    <property type="term" value="F:metal ion binding"/>
    <property type="evidence" value="ECO:0007669"/>
    <property type="project" value="UniProtKB-KW"/>
</dbReference>
<dbReference type="GO" id="GO:1902531">
    <property type="term" value="P:regulation of intracellular signal transduction"/>
    <property type="evidence" value="ECO:0000318"/>
    <property type="project" value="GO_Central"/>
</dbReference>
<dbReference type="CDD" id="cd00143">
    <property type="entry name" value="PP2Cc"/>
    <property type="match status" value="1"/>
</dbReference>
<accession>A0A022QFC1</accession>
<evidence type="ECO:0000256" key="9">
    <source>
        <dbReference type="RuleBase" id="RU003465"/>
    </source>
</evidence>
<comment type="similarity">
    <text evidence="9">Belongs to the PP2C family.</text>
</comment>
<evidence type="ECO:0000313" key="12">
    <source>
        <dbReference type="Proteomes" id="UP000030748"/>
    </source>
</evidence>
<dbReference type="Pfam" id="PF00481">
    <property type="entry name" value="PP2C"/>
    <property type="match status" value="1"/>
</dbReference>
<keyword evidence="7 9" id="KW-0904">Protein phosphatase</keyword>
<dbReference type="GO" id="GO:0004722">
    <property type="term" value="F:protein serine/threonine phosphatase activity"/>
    <property type="evidence" value="ECO:0000318"/>
    <property type="project" value="GO_Central"/>
</dbReference>
<evidence type="ECO:0000256" key="2">
    <source>
        <dbReference type="ARBA" id="ARBA00001946"/>
    </source>
</evidence>
<dbReference type="SMART" id="SM00332">
    <property type="entry name" value="PP2Cc"/>
    <property type="match status" value="1"/>
</dbReference>
<comment type="cofactor">
    <cofactor evidence="1">
        <name>Mn(2+)</name>
        <dbReference type="ChEBI" id="CHEBI:29035"/>
    </cofactor>
</comment>
<comment type="cofactor">
    <cofactor evidence="2">
        <name>Mg(2+)</name>
        <dbReference type="ChEBI" id="CHEBI:18420"/>
    </cofactor>
</comment>
<dbReference type="Proteomes" id="UP000030748">
    <property type="component" value="Unassembled WGS sequence"/>
</dbReference>
<evidence type="ECO:0000256" key="3">
    <source>
        <dbReference type="ARBA" id="ARBA00013081"/>
    </source>
</evidence>
<dbReference type="EC" id="3.1.3.16" evidence="3"/>
<evidence type="ECO:0000256" key="7">
    <source>
        <dbReference type="ARBA" id="ARBA00022912"/>
    </source>
</evidence>
<dbReference type="SUPFAM" id="SSF81606">
    <property type="entry name" value="PP2C-like"/>
    <property type="match status" value="1"/>
</dbReference>
<dbReference type="KEGG" id="egt:105971652"/>
<evidence type="ECO:0000256" key="6">
    <source>
        <dbReference type="ARBA" id="ARBA00022842"/>
    </source>
</evidence>
<keyword evidence="8" id="KW-0464">Manganese</keyword>
<dbReference type="OMA" id="RVAHACR"/>
<evidence type="ECO:0000256" key="8">
    <source>
        <dbReference type="ARBA" id="ARBA00023211"/>
    </source>
</evidence>
<evidence type="ECO:0000256" key="5">
    <source>
        <dbReference type="ARBA" id="ARBA00022801"/>
    </source>
</evidence>
<dbReference type="PhylomeDB" id="A0A022QFC1"/>
<evidence type="ECO:0000256" key="4">
    <source>
        <dbReference type="ARBA" id="ARBA00022723"/>
    </source>
</evidence>
<gene>
    <name evidence="11" type="ORF">MIMGU_mgv1a008111mg</name>
</gene>
<sequence length="384" mass="41786">MIFDSSGQGTLAAPEDICRRQNGLPDSRAAGELELDRNGNRSKSFRRKRIDLRKIRSISETNSLISSDLDFSLKKKRFEVKNEPALEVDLPQNDVIGSGEAKLQLSHGTVSTIGRRREMEDAVAVELGFLKRSGGKSYNFYGVYDGHGGWRVAHACSEMLHKVLAKAVEEESGEEIAWESVMAAGFKEMDVEVNKKGAAVATMGSTAVVAVVGAEQVVVANCGDSRAVLCRGGVPVQLSDDHKPDRPDELERIEVCGGKVINWNGQRVLGVLATSRSIGDEYLKPYVITEPEVRIINTSNSDEFLILASDGLWDVISNDVACQVTRRCLDGRIRSKIDNNISDNRLVTSSESRCAQAAGLLAELAMAKGSTDNISVIVVDLKFS</sequence>
<dbReference type="InterPro" id="IPR015655">
    <property type="entry name" value="PP2C"/>
</dbReference>
<dbReference type="SMART" id="SM00331">
    <property type="entry name" value="PP2C_SIG"/>
    <property type="match status" value="1"/>
</dbReference>
<keyword evidence="12" id="KW-1185">Reference proteome</keyword>
<organism evidence="11 12">
    <name type="scientific">Erythranthe guttata</name>
    <name type="common">Yellow monkey flower</name>
    <name type="synonym">Mimulus guttatus</name>
    <dbReference type="NCBI Taxonomy" id="4155"/>
    <lineage>
        <taxon>Eukaryota</taxon>
        <taxon>Viridiplantae</taxon>
        <taxon>Streptophyta</taxon>
        <taxon>Embryophyta</taxon>
        <taxon>Tracheophyta</taxon>
        <taxon>Spermatophyta</taxon>
        <taxon>Magnoliopsida</taxon>
        <taxon>eudicotyledons</taxon>
        <taxon>Gunneridae</taxon>
        <taxon>Pentapetalae</taxon>
        <taxon>asterids</taxon>
        <taxon>lamiids</taxon>
        <taxon>Lamiales</taxon>
        <taxon>Phrymaceae</taxon>
        <taxon>Erythranthe</taxon>
    </lineage>
</organism>
<evidence type="ECO:0000313" key="11">
    <source>
        <dbReference type="EMBL" id="EYU25210.1"/>
    </source>
</evidence>
<dbReference type="STRING" id="4155.A0A022QFC1"/>
<dbReference type="eggNOG" id="KOG0698">
    <property type="taxonomic scope" value="Eukaryota"/>
</dbReference>
<name>A0A022QFC1_ERYGU</name>
<protein>
    <recommendedName>
        <fullName evidence="3">protein-serine/threonine phosphatase</fullName>
        <ecNumber evidence="3">3.1.3.16</ecNumber>
    </recommendedName>
</protein>
<keyword evidence="5 9" id="KW-0378">Hydrolase</keyword>
<dbReference type="PROSITE" id="PS01032">
    <property type="entry name" value="PPM_1"/>
    <property type="match status" value="1"/>
</dbReference>